<evidence type="ECO:0000313" key="1">
    <source>
        <dbReference type="EMBL" id="TWD17000.1"/>
    </source>
</evidence>
<dbReference type="AlphaFoldDB" id="A0A560WHG4"/>
<sequence>MIALLTSLTGAAGIALASWLPGLLGADSGVEQITPGLLKVSSDAVGVVTLGDGRSVSLDSSGLTVADGSQILFRTVRSGSVMSALVGSVVEDDPYRERVDEVRSNLTITDVEVEPGLARYVGTVASSEGELPATITVRVDGPEVSVTAAAKGADAVVVHGYQEPGSTGTGAALPQDSLLRRAWWLERDVSAEEVVMRSSFTSGLAVGPEGVARAVDLRRRGHTDLHAWSEEIVVTAIPEEEPIAGGDGDG</sequence>
<dbReference type="Proteomes" id="UP000315628">
    <property type="component" value="Unassembled WGS sequence"/>
</dbReference>
<keyword evidence="2" id="KW-1185">Reference proteome</keyword>
<evidence type="ECO:0000313" key="2">
    <source>
        <dbReference type="Proteomes" id="UP000315628"/>
    </source>
</evidence>
<reference evidence="1 2" key="1">
    <citation type="submission" date="2019-06" db="EMBL/GenBank/DDBJ databases">
        <title>Sequencing the genomes of 1000 actinobacteria strains.</title>
        <authorList>
            <person name="Klenk H.-P."/>
        </authorList>
    </citation>
    <scope>NUCLEOTIDE SEQUENCE [LARGE SCALE GENOMIC DNA]</scope>
    <source>
        <strain evidence="1 2">DSM 18935</strain>
    </source>
</reference>
<dbReference type="RefSeq" id="WP_144855403.1">
    <property type="nucleotide sequence ID" value="NZ_BAAAYT010000002.1"/>
</dbReference>
<dbReference type="OrthoDB" id="4842542at2"/>
<proteinExistence type="predicted"/>
<accession>A0A560WHG4</accession>
<organism evidence="1 2">
    <name type="scientific">Marihabitans asiaticum</name>
    <dbReference type="NCBI Taxonomy" id="415218"/>
    <lineage>
        <taxon>Bacteria</taxon>
        <taxon>Bacillati</taxon>
        <taxon>Actinomycetota</taxon>
        <taxon>Actinomycetes</taxon>
        <taxon>Micrococcales</taxon>
        <taxon>Intrasporangiaceae</taxon>
        <taxon>Marihabitans</taxon>
    </lineage>
</organism>
<gene>
    <name evidence="1" type="ORF">FB557_0554</name>
</gene>
<protein>
    <submittedName>
        <fullName evidence="1">Uncharacterized protein</fullName>
    </submittedName>
</protein>
<name>A0A560WHG4_9MICO</name>
<dbReference type="EMBL" id="VIUW01000001">
    <property type="protein sequence ID" value="TWD17000.1"/>
    <property type="molecule type" value="Genomic_DNA"/>
</dbReference>
<comment type="caution">
    <text evidence="1">The sequence shown here is derived from an EMBL/GenBank/DDBJ whole genome shotgun (WGS) entry which is preliminary data.</text>
</comment>